<comment type="similarity">
    <text evidence="1">Belongs to the UPF0047 family.</text>
</comment>
<proteinExistence type="inferred from homology"/>
<dbReference type="SUPFAM" id="SSF111038">
    <property type="entry name" value="YjbQ-like"/>
    <property type="match status" value="1"/>
</dbReference>
<evidence type="ECO:0000313" key="2">
    <source>
        <dbReference type="EMBL" id="RNF67626.1"/>
    </source>
</evidence>
<organism evidence="2">
    <name type="scientific">Acidithiobacillus sulfuriphilus</name>
    <dbReference type="NCBI Taxonomy" id="1867749"/>
    <lineage>
        <taxon>Bacteria</taxon>
        <taxon>Pseudomonadati</taxon>
        <taxon>Pseudomonadota</taxon>
        <taxon>Acidithiobacillia</taxon>
        <taxon>Acidithiobacillales</taxon>
        <taxon>Acidithiobacillaceae</taxon>
        <taxon>Acidithiobacillus</taxon>
    </lineage>
</organism>
<dbReference type="AlphaFoldDB" id="A0A3M8RGM7"/>
<protein>
    <submittedName>
        <fullName evidence="2">YjbQ family protein</fullName>
    </submittedName>
</protein>
<dbReference type="EMBL" id="RIZI01000133">
    <property type="protein sequence ID" value="RNF67626.1"/>
    <property type="molecule type" value="Genomic_DNA"/>
</dbReference>
<sequence>MLRQQDREWLFPNNGRGLYEITDEIALWLREAGLAHGLLTLFLPHTSASLLIQENADPDVQADILAYLERLVSDGDPRYRHRSEGPDDMSAHLRAALTQPSISIPVRNGALALGTWQGIFIFEHRHKDQQRRLMAHFMGTMGDL</sequence>
<reference evidence="2" key="1">
    <citation type="submission" date="2018-10" db="EMBL/GenBank/DDBJ databases">
        <title>Acidithiobacillus sulfuriphilus sp. nov.: an extremely acidophilic sulfur-oxidizing chemolithotroph isolated from a neutral pH environment.</title>
        <authorList>
            <person name="Falagan C."/>
            <person name="Moya-Beltran A."/>
            <person name="Quatrini R."/>
            <person name="Johnson D.B."/>
        </authorList>
    </citation>
    <scope>NUCLEOTIDE SEQUENCE [LARGE SCALE GENOMIC DNA]</scope>
    <source>
        <strain evidence="2">CJ-2</strain>
    </source>
</reference>
<dbReference type="PANTHER" id="PTHR30615:SF8">
    <property type="entry name" value="UPF0047 PROTEIN C4A8.02C"/>
    <property type="match status" value="1"/>
</dbReference>
<gene>
    <name evidence="2" type="ORF">EC580_04010</name>
</gene>
<dbReference type="PANTHER" id="PTHR30615">
    <property type="entry name" value="UNCHARACTERIZED PROTEIN YJBQ-RELATED"/>
    <property type="match status" value="1"/>
</dbReference>
<dbReference type="NCBIfam" id="TIGR00149">
    <property type="entry name" value="TIGR00149_YjbQ"/>
    <property type="match status" value="1"/>
</dbReference>
<dbReference type="Gene3D" id="2.60.120.460">
    <property type="entry name" value="YjbQ-like"/>
    <property type="match status" value="1"/>
</dbReference>
<evidence type="ECO:0000256" key="1">
    <source>
        <dbReference type="ARBA" id="ARBA00005534"/>
    </source>
</evidence>
<accession>A0A3M8RGM7</accession>
<dbReference type="PIRSF" id="PIRSF004681">
    <property type="entry name" value="UCP004681"/>
    <property type="match status" value="1"/>
</dbReference>
<dbReference type="PROSITE" id="PS01314">
    <property type="entry name" value="UPF0047"/>
    <property type="match status" value="1"/>
</dbReference>
<dbReference type="InterPro" id="IPR001602">
    <property type="entry name" value="UPF0047_YjbQ-like"/>
</dbReference>
<dbReference type="InterPro" id="IPR035917">
    <property type="entry name" value="YjbQ-like_sf"/>
</dbReference>
<comment type="caution">
    <text evidence="2">The sequence shown here is derived from an EMBL/GenBank/DDBJ whole genome shotgun (WGS) entry which is preliminary data.</text>
</comment>
<name>A0A3M8RGM7_9PROT</name>
<dbReference type="Pfam" id="PF01894">
    <property type="entry name" value="YjbQ"/>
    <property type="match status" value="1"/>
</dbReference>
<dbReference type="RefSeq" id="WP_123102414.1">
    <property type="nucleotide sequence ID" value="NZ_CP127527.1"/>
</dbReference>
<dbReference type="OrthoDB" id="9801725at2"/>